<feature type="transmembrane region" description="Helical" evidence="16">
    <location>
        <begin position="256"/>
        <end position="284"/>
    </location>
</feature>
<dbReference type="RefSeq" id="XP_015897913.3">
    <property type="nucleotide sequence ID" value="XM_016042427.4"/>
</dbReference>
<keyword evidence="11 16" id="KW-0472">Membrane</keyword>
<keyword evidence="3" id="KW-0134">Cell wall</keyword>
<keyword evidence="8 14" id="KW-0547">Nucleotide-binding</keyword>
<keyword evidence="20 21" id="KW-0675">Receptor</keyword>
<dbReference type="SUPFAM" id="SSF56112">
    <property type="entry name" value="Protein kinase-like (PK-like)"/>
    <property type="match status" value="1"/>
</dbReference>
<evidence type="ECO:0000256" key="17">
    <source>
        <dbReference type="SAM" id="SignalP"/>
    </source>
</evidence>
<proteinExistence type="inferred from homology"/>
<dbReference type="PANTHER" id="PTHR48010">
    <property type="entry name" value="OS05G0588300 PROTEIN"/>
    <property type="match status" value="1"/>
</dbReference>
<dbReference type="InterPro" id="IPR050994">
    <property type="entry name" value="At_inactive_RLKs"/>
</dbReference>
<evidence type="ECO:0000256" key="8">
    <source>
        <dbReference type="ARBA" id="ARBA00022741"/>
    </source>
</evidence>
<dbReference type="GO" id="GO:0004672">
    <property type="term" value="F:protein kinase activity"/>
    <property type="evidence" value="ECO:0007669"/>
    <property type="project" value="InterPro"/>
</dbReference>
<protein>
    <submittedName>
        <fullName evidence="20 21">Probable Inactive receptor kinase At5g58300</fullName>
    </submittedName>
</protein>
<dbReference type="GO" id="GO:0005524">
    <property type="term" value="F:ATP binding"/>
    <property type="evidence" value="ECO:0007669"/>
    <property type="project" value="UniProtKB-UniRule"/>
</dbReference>
<keyword evidence="20 21" id="KW-0808">Transferase</keyword>
<evidence type="ECO:0000256" key="12">
    <source>
        <dbReference type="ARBA" id="ARBA00023180"/>
    </source>
</evidence>
<dbReference type="SUPFAM" id="SSF52058">
    <property type="entry name" value="L domain-like"/>
    <property type="match status" value="1"/>
</dbReference>
<dbReference type="CDD" id="cd14066">
    <property type="entry name" value="STKc_IRAK"/>
    <property type="match status" value="1"/>
</dbReference>
<evidence type="ECO:0000256" key="16">
    <source>
        <dbReference type="SAM" id="Phobius"/>
    </source>
</evidence>
<dbReference type="PROSITE" id="PS50011">
    <property type="entry name" value="PROTEIN_KINASE_DOM"/>
    <property type="match status" value="1"/>
</dbReference>
<feature type="signal peptide" evidence="17">
    <location>
        <begin position="1"/>
        <end position="24"/>
    </location>
</feature>
<evidence type="ECO:0000256" key="1">
    <source>
        <dbReference type="ARBA" id="ARBA00004191"/>
    </source>
</evidence>
<feature type="region of interest" description="Disordered" evidence="15">
    <location>
        <begin position="230"/>
        <end position="251"/>
    </location>
</feature>
<dbReference type="GO" id="GO:0016020">
    <property type="term" value="C:membrane"/>
    <property type="evidence" value="ECO:0007669"/>
    <property type="project" value="UniProtKB-SubCell"/>
</dbReference>
<keyword evidence="3" id="KW-0964">Secreted</keyword>
<dbReference type="FunFam" id="3.30.200.20:FF:000307">
    <property type="entry name" value="pollen receptor-like kinase 1"/>
    <property type="match status" value="1"/>
</dbReference>
<dbReference type="PRINTS" id="PR00019">
    <property type="entry name" value="LEURICHRPT"/>
</dbReference>
<dbReference type="RefSeq" id="XP_015897911.3">
    <property type="nucleotide sequence ID" value="XM_016042425.4"/>
</dbReference>
<dbReference type="Pfam" id="PF08263">
    <property type="entry name" value="LRRNT_2"/>
    <property type="match status" value="1"/>
</dbReference>
<keyword evidence="20 21" id="KW-0418">Kinase</keyword>
<evidence type="ECO:0000256" key="4">
    <source>
        <dbReference type="ARBA" id="ARBA00022614"/>
    </source>
</evidence>
<dbReference type="Pfam" id="PF00069">
    <property type="entry name" value="Pkinase"/>
    <property type="match status" value="1"/>
</dbReference>
<evidence type="ECO:0000313" key="21">
    <source>
        <dbReference type="RefSeq" id="XP_015897911.3"/>
    </source>
</evidence>
<dbReference type="Gene3D" id="3.30.200.20">
    <property type="entry name" value="Phosphorylase Kinase, domain 1"/>
    <property type="match status" value="1"/>
</dbReference>
<dbReference type="InterPro" id="IPR000719">
    <property type="entry name" value="Prot_kinase_dom"/>
</dbReference>
<sequence length="633" mass="69144">MKPHLFYATLFFLIQLVFIHQTIAELDSDKQALLDFISNVPHGPKVDWSPAKPVCTWVGINCSLDGSHVLVVRLPGVGLHGPIPTNTLGKLDSLMILSLRSNSLNGSLPSDILSLPSLRYLYLQNNNFSSDIPSSLSSQLTVLDLSFNSLTGTIPATIQNLTNLTGLNLSNNLLSGPIPNFNLTRLKHLNFSNNHLNGSIPAALKKFPVSSFEGNLQLCGPPLNQCSLIPPSTSPEPAHLPPGPTPKPEAGSKKKLSIGAIIAIVVGGSAVLFLLVLVTVFCCLKKKKRDGGVVAKAKGGRGEQPKEDFGSGVQEAEKNKLVFFEGCSYNFDLEDLLRASAEVLGKGSYGTTYKAILEEGTTVVVKRLKEVVVGKREFEQQMENVGRVSQHPNVVPLRAYYYSKDEKLLVYDYVTAGSFSTLLHGYQESGRTPPDWDLRLKISLGCARGIAHVHSAGGGKFVHGNIKSSNVLLTQELNGCISDFGLAPLMNFPTVPSRSVGYRAPEVVEIRKATQKSDIYSFGVVLLEMLTGKAPVQSPGRDDVVDLPRWVQSVVREEWTAEVFDVELMKYQNIEEELVQMLQIAMACVARMPDMRPSMEVVVRMIEEIRPSDSENRSSPEDSKPKTPTAQTP</sequence>
<evidence type="ECO:0000313" key="22">
    <source>
        <dbReference type="RefSeq" id="XP_015897912.1"/>
    </source>
</evidence>
<feature type="domain" description="Protein kinase" evidence="18">
    <location>
        <begin position="338"/>
        <end position="609"/>
    </location>
</feature>
<evidence type="ECO:0000313" key="19">
    <source>
        <dbReference type="Proteomes" id="UP001652623"/>
    </source>
</evidence>
<evidence type="ECO:0000313" key="23">
    <source>
        <dbReference type="RefSeq" id="XP_015897912.3"/>
    </source>
</evidence>
<dbReference type="AlphaFoldDB" id="A0A6P4B6Y6"/>
<reference evidence="21 23" key="1">
    <citation type="submission" date="2025-05" db="UniProtKB">
        <authorList>
            <consortium name="RefSeq"/>
        </authorList>
    </citation>
    <scope>IDENTIFICATION</scope>
    <source>
        <tissue evidence="20 22">In vitro plantlets</tissue>
        <tissue evidence="21 23">Seedling</tissue>
    </source>
</reference>
<accession>A0A6P4B6Y6</accession>
<keyword evidence="7" id="KW-0677">Repeat</keyword>
<dbReference type="GeneID" id="107431491"/>
<dbReference type="Proteomes" id="UP001652623">
    <property type="component" value="Chromosome 6"/>
</dbReference>
<evidence type="ECO:0000256" key="9">
    <source>
        <dbReference type="ARBA" id="ARBA00022840"/>
    </source>
</evidence>
<dbReference type="FunFam" id="1.10.510.10:FF:000095">
    <property type="entry name" value="protein STRUBBELIG-RECEPTOR FAMILY 8"/>
    <property type="match status" value="1"/>
</dbReference>
<dbReference type="InterPro" id="IPR013210">
    <property type="entry name" value="LRR_N_plant-typ"/>
</dbReference>
<keyword evidence="12" id="KW-0325">Glycoprotein</keyword>
<evidence type="ECO:0000313" key="20">
    <source>
        <dbReference type="RefSeq" id="XP_015897911.1"/>
    </source>
</evidence>
<feature type="compositionally biased region" description="Pro residues" evidence="15">
    <location>
        <begin position="232"/>
        <end position="247"/>
    </location>
</feature>
<organism evidence="24">
    <name type="scientific">Ziziphus jujuba</name>
    <name type="common">Chinese jujube</name>
    <name type="synonym">Ziziphus sativa</name>
    <dbReference type="NCBI Taxonomy" id="326968"/>
    <lineage>
        <taxon>Eukaryota</taxon>
        <taxon>Viridiplantae</taxon>
        <taxon>Streptophyta</taxon>
        <taxon>Embryophyta</taxon>
        <taxon>Tracheophyta</taxon>
        <taxon>Spermatophyta</taxon>
        <taxon>Magnoliopsida</taxon>
        <taxon>eudicotyledons</taxon>
        <taxon>Gunneridae</taxon>
        <taxon>Pentapetalae</taxon>
        <taxon>rosids</taxon>
        <taxon>fabids</taxon>
        <taxon>Rosales</taxon>
        <taxon>Rhamnaceae</taxon>
        <taxon>Paliureae</taxon>
        <taxon>Ziziphus</taxon>
    </lineage>
</organism>
<evidence type="ECO:0000256" key="10">
    <source>
        <dbReference type="ARBA" id="ARBA00022989"/>
    </source>
</evidence>
<dbReference type="RefSeq" id="XP_015897912.1">
    <property type="nucleotide sequence ID" value="XM_016042426.2"/>
</dbReference>
<dbReference type="PANTHER" id="PTHR48010:SF64">
    <property type="entry name" value="PROTEIN KINASE DOMAIN-CONTAINING PROTEIN"/>
    <property type="match status" value="1"/>
</dbReference>
<dbReference type="InterPro" id="IPR001611">
    <property type="entry name" value="Leu-rich_rpt"/>
</dbReference>
<evidence type="ECO:0000256" key="15">
    <source>
        <dbReference type="SAM" id="MobiDB-lite"/>
    </source>
</evidence>
<dbReference type="RefSeq" id="XP_015897911.1">
    <property type="nucleotide sequence ID" value="XM_016042425.2"/>
</dbReference>
<dbReference type="KEGG" id="zju:107431491"/>
<name>A0A6P4B6Y6_ZIZJJ</name>
<evidence type="ECO:0000256" key="2">
    <source>
        <dbReference type="ARBA" id="ARBA00004370"/>
    </source>
</evidence>
<dbReference type="FunFam" id="3.80.10.10:FF:000400">
    <property type="entry name" value="Nuclear pore complex protein NUP107"/>
    <property type="match status" value="1"/>
</dbReference>
<keyword evidence="4" id="KW-0433">Leucine-rich repeat</keyword>
<feature type="binding site" evidence="14">
    <location>
        <position position="375"/>
    </location>
    <ligand>
        <name>ATP</name>
        <dbReference type="ChEBI" id="CHEBI:30616"/>
    </ligand>
</feature>
<keyword evidence="9 14" id="KW-0067">ATP-binding</keyword>
<feature type="region of interest" description="Disordered" evidence="15">
    <location>
        <begin position="608"/>
        <end position="633"/>
    </location>
</feature>
<keyword evidence="6 17" id="KW-0732">Signal</keyword>
<dbReference type="InterPro" id="IPR032675">
    <property type="entry name" value="LRR_dom_sf"/>
</dbReference>
<evidence type="ECO:0000256" key="7">
    <source>
        <dbReference type="ARBA" id="ARBA00022737"/>
    </source>
</evidence>
<dbReference type="Gene3D" id="3.80.10.10">
    <property type="entry name" value="Ribonuclease Inhibitor"/>
    <property type="match status" value="2"/>
</dbReference>
<evidence type="ECO:0000313" key="24">
    <source>
        <dbReference type="RefSeq" id="XP_015897913.3"/>
    </source>
</evidence>
<comment type="subcellular location">
    <subcellularLocation>
        <location evidence="2">Membrane</location>
    </subcellularLocation>
    <subcellularLocation>
        <location evidence="1">Secreted</location>
        <location evidence="1">Cell wall</location>
    </subcellularLocation>
</comment>
<evidence type="ECO:0000256" key="13">
    <source>
        <dbReference type="ARBA" id="ARBA00038043"/>
    </source>
</evidence>
<dbReference type="Gene3D" id="1.10.510.10">
    <property type="entry name" value="Transferase(Phosphotransferase) domain 1"/>
    <property type="match status" value="1"/>
</dbReference>
<evidence type="ECO:0000256" key="11">
    <source>
        <dbReference type="ARBA" id="ARBA00023136"/>
    </source>
</evidence>
<evidence type="ECO:0000256" key="6">
    <source>
        <dbReference type="ARBA" id="ARBA00022729"/>
    </source>
</evidence>
<evidence type="ECO:0000256" key="14">
    <source>
        <dbReference type="PROSITE-ProRule" id="PRU10141"/>
    </source>
</evidence>
<evidence type="ECO:0000256" key="5">
    <source>
        <dbReference type="ARBA" id="ARBA00022692"/>
    </source>
</evidence>
<dbReference type="Pfam" id="PF00560">
    <property type="entry name" value="LRR_1"/>
    <property type="match status" value="3"/>
</dbReference>
<feature type="compositionally biased region" description="Basic and acidic residues" evidence="15">
    <location>
        <begin position="608"/>
        <end position="625"/>
    </location>
</feature>
<comment type="similarity">
    <text evidence="13">Belongs to the polygalacturonase-inhibiting protein family.</text>
</comment>
<dbReference type="InterPro" id="IPR017441">
    <property type="entry name" value="Protein_kinase_ATP_BS"/>
</dbReference>
<dbReference type="PROSITE" id="PS00107">
    <property type="entry name" value="PROTEIN_KINASE_ATP"/>
    <property type="match status" value="1"/>
</dbReference>
<dbReference type="InterPro" id="IPR011009">
    <property type="entry name" value="Kinase-like_dom_sf"/>
</dbReference>
<keyword evidence="19" id="KW-1185">Reference proteome</keyword>
<evidence type="ECO:0000259" key="18">
    <source>
        <dbReference type="PROSITE" id="PS50011"/>
    </source>
</evidence>
<evidence type="ECO:0000256" key="3">
    <source>
        <dbReference type="ARBA" id="ARBA00022512"/>
    </source>
</evidence>
<gene>
    <name evidence="20 21 22 23 24" type="primary">LOC107431491</name>
</gene>
<keyword evidence="5 16" id="KW-0812">Transmembrane</keyword>
<dbReference type="RefSeq" id="XP_015897912.3">
    <property type="nucleotide sequence ID" value="XM_016042426.4"/>
</dbReference>
<keyword evidence="10 16" id="KW-1133">Transmembrane helix</keyword>
<feature type="chain" id="PRO_5044647022" evidence="17">
    <location>
        <begin position="25"/>
        <end position="633"/>
    </location>
</feature>